<name>A0A5C5V8L9_9BACT</name>
<evidence type="ECO:0000313" key="1">
    <source>
        <dbReference type="EMBL" id="TWT34082.1"/>
    </source>
</evidence>
<organism evidence="1 2">
    <name type="scientific">Posidoniimonas corsicana</name>
    <dbReference type="NCBI Taxonomy" id="1938618"/>
    <lineage>
        <taxon>Bacteria</taxon>
        <taxon>Pseudomonadati</taxon>
        <taxon>Planctomycetota</taxon>
        <taxon>Planctomycetia</taxon>
        <taxon>Pirellulales</taxon>
        <taxon>Lacipirellulaceae</taxon>
        <taxon>Posidoniimonas</taxon>
    </lineage>
</organism>
<keyword evidence="2" id="KW-1185">Reference proteome</keyword>
<accession>A0A5C5V8L9</accession>
<reference evidence="1 2" key="1">
    <citation type="submission" date="2019-02" db="EMBL/GenBank/DDBJ databases">
        <title>Deep-cultivation of Planctomycetes and their phenomic and genomic characterization uncovers novel biology.</title>
        <authorList>
            <person name="Wiegand S."/>
            <person name="Jogler M."/>
            <person name="Boedeker C."/>
            <person name="Pinto D."/>
            <person name="Vollmers J."/>
            <person name="Rivas-Marin E."/>
            <person name="Kohn T."/>
            <person name="Peeters S.H."/>
            <person name="Heuer A."/>
            <person name="Rast P."/>
            <person name="Oberbeckmann S."/>
            <person name="Bunk B."/>
            <person name="Jeske O."/>
            <person name="Meyerdierks A."/>
            <person name="Storesund J.E."/>
            <person name="Kallscheuer N."/>
            <person name="Luecker S."/>
            <person name="Lage O.M."/>
            <person name="Pohl T."/>
            <person name="Merkel B.J."/>
            <person name="Hornburger P."/>
            <person name="Mueller R.-W."/>
            <person name="Bruemmer F."/>
            <person name="Labrenz M."/>
            <person name="Spormann A.M."/>
            <person name="Op Den Camp H."/>
            <person name="Overmann J."/>
            <person name="Amann R."/>
            <person name="Jetten M.S.M."/>
            <person name="Mascher T."/>
            <person name="Medema M.H."/>
            <person name="Devos D.P."/>
            <person name="Kaster A.-K."/>
            <person name="Ovreas L."/>
            <person name="Rohde M."/>
            <person name="Galperin M.Y."/>
            <person name="Jogler C."/>
        </authorList>
    </citation>
    <scope>NUCLEOTIDE SEQUENCE [LARGE SCALE GENOMIC DNA]</scope>
    <source>
        <strain evidence="1 2">KOR34</strain>
    </source>
</reference>
<dbReference type="PANTHER" id="PTHR35757">
    <property type="entry name" value="THERMOSOME SUBUNIT GAMMA"/>
    <property type="match status" value="1"/>
</dbReference>
<dbReference type="Proteomes" id="UP000316714">
    <property type="component" value="Unassembled WGS sequence"/>
</dbReference>
<dbReference type="AlphaFoldDB" id="A0A5C5V8L9"/>
<gene>
    <name evidence="1" type="ORF">KOR34_39180</name>
</gene>
<proteinExistence type="predicted"/>
<sequence>MRHRSERPQQAIGRLLRDLYVLAGGVAAVLLAPQLLAAQTAPTENPPAAQPPNAAAEPPQLGEKWVRLLRDADDQPVALQTAVVRYTGAWKGRPVNVDLVGAVHVGDAAYYADLNRRFTAYDALLYELVAPQGTVIEKGTRADTRHPLGAIQGGMKSILELEHQLEKVDYTRPNFVHADMSPEEFFKTMEDRNEGVVQMFMRMMGQSIAAQSEQQAQGESADAEILVALFAKDRARRLKIVMAKQFHQMEGLLSSFGGEDGSTIITERNKKALAVLRQQLDQGTRNIGVFYGAGHLADMHERLVKDFKLQPEQITWLTAWDLKKP</sequence>
<dbReference type="RefSeq" id="WP_146567232.1">
    <property type="nucleotide sequence ID" value="NZ_SIHJ01000002.1"/>
</dbReference>
<comment type="caution">
    <text evidence="1">The sequence shown here is derived from an EMBL/GenBank/DDBJ whole genome shotgun (WGS) entry which is preliminary data.</text>
</comment>
<protein>
    <recommendedName>
        <fullName evidence="3">TraB family protein</fullName>
    </recommendedName>
</protein>
<dbReference type="PANTHER" id="PTHR35757:SF1">
    <property type="entry name" value="THERMOSOME SUBUNIT GAMMA"/>
    <property type="match status" value="1"/>
</dbReference>
<evidence type="ECO:0008006" key="3">
    <source>
        <dbReference type="Google" id="ProtNLM"/>
    </source>
</evidence>
<dbReference type="EMBL" id="SIHJ01000002">
    <property type="protein sequence ID" value="TWT34082.1"/>
    <property type="molecule type" value="Genomic_DNA"/>
</dbReference>
<evidence type="ECO:0000313" key="2">
    <source>
        <dbReference type="Proteomes" id="UP000316714"/>
    </source>
</evidence>
<dbReference type="OrthoDB" id="249177at2"/>